<evidence type="ECO:0000313" key="2">
    <source>
        <dbReference type="Proteomes" id="UP000094936"/>
    </source>
</evidence>
<gene>
    <name evidence="1" type="ORF">A8L45_22920</name>
</gene>
<dbReference type="RefSeq" id="WP_068905667.1">
    <property type="nucleotide sequence ID" value="NZ_JBHUIF010000013.1"/>
</dbReference>
<sequence>MPYRKKALAKSSVGVGLPKFERANIASFLLVFLFAASAHLNGELGESAPARRFLLSGKTNLIQFATSGWSH</sequence>
<accession>A0A1C3E6K4</accession>
<evidence type="ECO:0000313" key="1">
    <source>
        <dbReference type="EMBL" id="ODA28872.1"/>
    </source>
</evidence>
<comment type="caution">
    <text evidence="1">The sequence shown here is derived from an EMBL/GenBank/DDBJ whole genome shotgun (WGS) entry which is preliminary data.</text>
</comment>
<keyword evidence="2" id="KW-1185">Reference proteome</keyword>
<reference evidence="1 2" key="1">
    <citation type="submission" date="2016-05" db="EMBL/GenBank/DDBJ databases">
        <title>Genomic Taxonomy of the Vibrionaceae.</title>
        <authorList>
            <person name="Gomez-Gil B."/>
            <person name="Enciso-Ibarra J."/>
        </authorList>
    </citation>
    <scope>NUCLEOTIDE SEQUENCE [LARGE SCALE GENOMIC DNA]</scope>
    <source>
        <strain evidence="1 2">CAIM 1920</strain>
    </source>
</reference>
<dbReference type="EMBL" id="LYBM01000084">
    <property type="protein sequence ID" value="ODA28872.1"/>
    <property type="molecule type" value="Genomic_DNA"/>
</dbReference>
<dbReference type="STRING" id="1080227.A8L45_22920"/>
<proteinExistence type="predicted"/>
<dbReference type="Proteomes" id="UP000094936">
    <property type="component" value="Unassembled WGS sequence"/>
</dbReference>
<organism evidence="1 2">
    <name type="scientific">Veronia pacifica</name>
    <dbReference type="NCBI Taxonomy" id="1080227"/>
    <lineage>
        <taxon>Bacteria</taxon>
        <taxon>Pseudomonadati</taxon>
        <taxon>Pseudomonadota</taxon>
        <taxon>Gammaproteobacteria</taxon>
        <taxon>Vibrionales</taxon>
        <taxon>Vibrionaceae</taxon>
        <taxon>Veronia</taxon>
    </lineage>
</organism>
<dbReference type="AlphaFoldDB" id="A0A1C3E6K4"/>
<protein>
    <submittedName>
        <fullName evidence="1">Uncharacterized protein</fullName>
    </submittedName>
</protein>
<name>A0A1C3E6K4_9GAMM</name>